<organism evidence="2 3">
    <name type="scientific">Kitasatospora cystarginea</name>
    <dbReference type="NCBI Taxonomy" id="58350"/>
    <lineage>
        <taxon>Bacteria</taxon>
        <taxon>Bacillati</taxon>
        <taxon>Actinomycetota</taxon>
        <taxon>Actinomycetes</taxon>
        <taxon>Kitasatosporales</taxon>
        <taxon>Streptomycetaceae</taxon>
        <taxon>Kitasatospora</taxon>
    </lineage>
</organism>
<name>A0ABN3EXT3_9ACTN</name>
<gene>
    <name evidence="2" type="ORF">GCM10010430_70930</name>
</gene>
<keyword evidence="3" id="KW-1185">Reference proteome</keyword>
<dbReference type="RefSeq" id="WP_344640688.1">
    <property type="nucleotide sequence ID" value="NZ_BAAATR010000050.1"/>
</dbReference>
<accession>A0ABN3EXT3</accession>
<dbReference type="EMBL" id="BAAATR010000050">
    <property type="protein sequence ID" value="GAA2274742.1"/>
    <property type="molecule type" value="Genomic_DNA"/>
</dbReference>
<proteinExistence type="predicted"/>
<evidence type="ECO:0000256" key="1">
    <source>
        <dbReference type="SAM" id="Phobius"/>
    </source>
</evidence>
<reference evidence="2 3" key="1">
    <citation type="journal article" date="2019" name="Int. J. Syst. Evol. Microbiol.">
        <title>The Global Catalogue of Microorganisms (GCM) 10K type strain sequencing project: providing services to taxonomists for standard genome sequencing and annotation.</title>
        <authorList>
            <consortium name="The Broad Institute Genomics Platform"/>
            <consortium name="The Broad Institute Genome Sequencing Center for Infectious Disease"/>
            <person name="Wu L."/>
            <person name="Ma J."/>
        </authorList>
    </citation>
    <scope>NUCLEOTIDE SEQUENCE [LARGE SCALE GENOMIC DNA]</scope>
    <source>
        <strain evidence="2 3">JCM 7356</strain>
    </source>
</reference>
<evidence type="ECO:0000313" key="3">
    <source>
        <dbReference type="Proteomes" id="UP001500305"/>
    </source>
</evidence>
<protein>
    <submittedName>
        <fullName evidence="2">Uncharacterized protein</fullName>
    </submittedName>
</protein>
<keyword evidence="1" id="KW-1133">Transmembrane helix</keyword>
<sequence>MTGQHRDPVHDALKTLVVLGHLAVIGLLGIAVHHQEISQSTMAATAPDSDPPDTT</sequence>
<evidence type="ECO:0000313" key="2">
    <source>
        <dbReference type="EMBL" id="GAA2274742.1"/>
    </source>
</evidence>
<dbReference type="Proteomes" id="UP001500305">
    <property type="component" value="Unassembled WGS sequence"/>
</dbReference>
<keyword evidence="1" id="KW-0812">Transmembrane</keyword>
<feature type="transmembrane region" description="Helical" evidence="1">
    <location>
        <begin position="12"/>
        <end position="32"/>
    </location>
</feature>
<keyword evidence="1" id="KW-0472">Membrane</keyword>
<comment type="caution">
    <text evidence="2">The sequence shown here is derived from an EMBL/GenBank/DDBJ whole genome shotgun (WGS) entry which is preliminary data.</text>
</comment>